<dbReference type="SUPFAM" id="SSF47413">
    <property type="entry name" value="lambda repressor-like DNA-binding domains"/>
    <property type="match status" value="1"/>
</dbReference>
<accession>A0ABQ5UX00</accession>
<gene>
    <name evidence="3" type="ORF">GCM10007854_07850</name>
</gene>
<dbReference type="CDD" id="cd00093">
    <property type="entry name" value="HTH_XRE"/>
    <property type="match status" value="1"/>
</dbReference>
<name>A0ABQ5UX00_9PROT</name>
<dbReference type="Pfam" id="PF01381">
    <property type="entry name" value="HTH_3"/>
    <property type="match status" value="1"/>
</dbReference>
<dbReference type="PANTHER" id="PTHR46558:SF4">
    <property type="entry name" value="DNA-BIDING PHAGE PROTEIN"/>
    <property type="match status" value="1"/>
</dbReference>
<dbReference type="PANTHER" id="PTHR46558">
    <property type="entry name" value="TRACRIPTIONAL REGULATORY PROTEIN-RELATED-RELATED"/>
    <property type="match status" value="1"/>
</dbReference>
<keyword evidence="4" id="KW-1185">Reference proteome</keyword>
<dbReference type="Gene3D" id="1.10.260.40">
    <property type="entry name" value="lambda repressor-like DNA-binding domains"/>
    <property type="match status" value="1"/>
</dbReference>
<dbReference type="EMBL" id="BSNJ01000002">
    <property type="protein sequence ID" value="GLQ19830.1"/>
    <property type="molecule type" value="Genomic_DNA"/>
</dbReference>
<dbReference type="SMART" id="SM00530">
    <property type="entry name" value="HTH_XRE"/>
    <property type="match status" value="1"/>
</dbReference>
<reference evidence="3" key="2">
    <citation type="submission" date="2023-01" db="EMBL/GenBank/DDBJ databases">
        <title>Draft genome sequence of Algimonas porphyrae strain NBRC 108216.</title>
        <authorList>
            <person name="Sun Q."/>
            <person name="Mori K."/>
        </authorList>
    </citation>
    <scope>NUCLEOTIDE SEQUENCE</scope>
    <source>
        <strain evidence="3">NBRC 108216</strain>
    </source>
</reference>
<evidence type="ECO:0000256" key="1">
    <source>
        <dbReference type="ARBA" id="ARBA00023125"/>
    </source>
</evidence>
<evidence type="ECO:0000313" key="3">
    <source>
        <dbReference type="EMBL" id="GLQ19830.1"/>
    </source>
</evidence>
<reference evidence="3" key="1">
    <citation type="journal article" date="2014" name="Int. J. Syst. Evol. Microbiol.">
        <title>Complete genome of a new Firmicutes species belonging to the dominant human colonic microbiota ('Ruminococcus bicirculans') reveals two chromosomes and a selective capacity to utilize plant glucans.</title>
        <authorList>
            <consortium name="NISC Comparative Sequencing Program"/>
            <person name="Wegmann U."/>
            <person name="Louis P."/>
            <person name="Goesmann A."/>
            <person name="Henrissat B."/>
            <person name="Duncan S.H."/>
            <person name="Flint H.J."/>
        </authorList>
    </citation>
    <scope>NUCLEOTIDE SEQUENCE</scope>
    <source>
        <strain evidence="3">NBRC 108216</strain>
    </source>
</reference>
<feature type="domain" description="HTH cro/C1-type" evidence="2">
    <location>
        <begin position="6"/>
        <end position="60"/>
    </location>
</feature>
<organism evidence="3 4">
    <name type="scientific">Algimonas porphyrae</name>
    <dbReference type="NCBI Taxonomy" id="1128113"/>
    <lineage>
        <taxon>Bacteria</taxon>
        <taxon>Pseudomonadati</taxon>
        <taxon>Pseudomonadota</taxon>
        <taxon>Alphaproteobacteria</taxon>
        <taxon>Maricaulales</taxon>
        <taxon>Robiginitomaculaceae</taxon>
        <taxon>Algimonas</taxon>
    </lineage>
</organism>
<keyword evidence="1" id="KW-0238">DNA-binding</keyword>
<evidence type="ECO:0000259" key="2">
    <source>
        <dbReference type="PROSITE" id="PS50943"/>
    </source>
</evidence>
<dbReference type="InterPro" id="IPR001387">
    <property type="entry name" value="Cro/C1-type_HTH"/>
</dbReference>
<dbReference type="PROSITE" id="PS50943">
    <property type="entry name" value="HTH_CROC1"/>
    <property type="match status" value="1"/>
</dbReference>
<comment type="caution">
    <text evidence="3">The sequence shown here is derived from an EMBL/GenBank/DDBJ whole genome shotgun (WGS) entry which is preliminary data.</text>
</comment>
<dbReference type="RefSeq" id="WP_284369848.1">
    <property type="nucleotide sequence ID" value="NZ_BSNJ01000002.1"/>
</dbReference>
<proteinExistence type="predicted"/>
<sequence>MIYNRIKTLRTDRGLSRKALADAIGVNFQTIGYLERGDYNPSLELAFKLADYFDVTVETAFSRTPFQSLAEELRASRAAE</sequence>
<dbReference type="InterPro" id="IPR010982">
    <property type="entry name" value="Lambda_DNA-bd_dom_sf"/>
</dbReference>
<evidence type="ECO:0000313" key="4">
    <source>
        <dbReference type="Proteomes" id="UP001161390"/>
    </source>
</evidence>
<dbReference type="Proteomes" id="UP001161390">
    <property type="component" value="Unassembled WGS sequence"/>
</dbReference>
<protein>
    <submittedName>
        <fullName evidence="3">Transcriptional regulator</fullName>
    </submittedName>
</protein>